<dbReference type="Pfam" id="PF01075">
    <property type="entry name" value="Glyco_transf_9"/>
    <property type="match status" value="1"/>
</dbReference>
<proteinExistence type="predicted"/>
<comment type="caution">
    <text evidence="3">The sequence shown here is derived from an EMBL/GenBank/DDBJ whole genome shotgun (WGS) entry which is preliminary data.</text>
</comment>
<evidence type="ECO:0000313" key="3">
    <source>
        <dbReference type="EMBL" id="NKX50035.1"/>
    </source>
</evidence>
<keyword evidence="4" id="KW-1185">Reference proteome</keyword>
<dbReference type="InterPro" id="IPR051199">
    <property type="entry name" value="LPS_LOS_Heptosyltrfase"/>
</dbReference>
<evidence type="ECO:0000256" key="1">
    <source>
        <dbReference type="ARBA" id="ARBA00022676"/>
    </source>
</evidence>
<dbReference type="PANTHER" id="PTHR30160:SF1">
    <property type="entry name" value="LIPOPOLYSACCHARIDE 1,2-N-ACETYLGLUCOSAMINETRANSFERASE-RELATED"/>
    <property type="match status" value="1"/>
</dbReference>
<keyword evidence="2" id="KW-0808">Transferase</keyword>
<dbReference type="Proteomes" id="UP000523795">
    <property type="component" value="Unassembled WGS sequence"/>
</dbReference>
<gene>
    <name evidence="3" type="ORF">HER39_05500</name>
</gene>
<keyword evidence="1" id="KW-0328">Glycosyltransferase</keyword>
<dbReference type="CDD" id="cd03789">
    <property type="entry name" value="GT9_LPS_heptosyltransferase"/>
    <property type="match status" value="1"/>
</dbReference>
<organism evidence="3 4">
    <name type="scientific">Arthrobacter deserti</name>
    <dbReference type="NCBI Taxonomy" id="1742687"/>
    <lineage>
        <taxon>Bacteria</taxon>
        <taxon>Bacillati</taxon>
        <taxon>Actinomycetota</taxon>
        <taxon>Actinomycetes</taxon>
        <taxon>Micrococcales</taxon>
        <taxon>Micrococcaceae</taxon>
        <taxon>Arthrobacter</taxon>
    </lineage>
</organism>
<accession>A0ABX1JL45</accession>
<evidence type="ECO:0000313" key="4">
    <source>
        <dbReference type="Proteomes" id="UP000523795"/>
    </source>
</evidence>
<protein>
    <submittedName>
        <fullName evidence="3">Glycosyltransferase family 9 protein</fullName>
    </submittedName>
</protein>
<name>A0ABX1JL45_9MICC</name>
<reference evidence="3 4" key="1">
    <citation type="submission" date="2020-04" db="EMBL/GenBank/DDBJ databases">
        <authorList>
            <person name="Liu S."/>
        </authorList>
    </citation>
    <scope>NUCLEOTIDE SEQUENCE [LARGE SCALE GENOMIC DNA]</scope>
    <source>
        <strain evidence="3 4">CGMCC 1.15091</strain>
    </source>
</reference>
<dbReference type="EMBL" id="JAAZSR010000056">
    <property type="protein sequence ID" value="NKX50035.1"/>
    <property type="molecule type" value="Genomic_DNA"/>
</dbReference>
<dbReference type="Gene3D" id="3.40.50.2000">
    <property type="entry name" value="Glycogen Phosphorylase B"/>
    <property type="match status" value="2"/>
</dbReference>
<dbReference type="InterPro" id="IPR002201">
    <property type="entry name" value="Glyco_trans_9"/>
</dbReference>
<sequence>MDQQGQTEFGGAADTGTAVGPVLEPFGGVRRIAVLRGGGLGDLMFAMPAVDALAAAYPEASITLLGTPAHAALLGGFPGPVDTVEVLPFAHGVRPGPEDPPAQAAFFERMRSRRFDLAVQVHGGGRFSNPFLLGLDARHTIGTRTPDAQALERTIPYVYYQNEVLRALEVVGLAGARPVSLEPRLEVTAEESAAIAPLLQPECSSLVVVHPGASDPRRHWPAPSFAEGAAEAAQDGSQVLVVGDTGEAGLAGEVVGLARGMADDGGRIASVAGQLDLRGLAALLRAADVVVANDSGPRHLAQAVGTPTVGIYWAGNMIMAGAPGRTLHRIHLGWVTHCPVCGVDVTQVGWNAERCSHDFPLTAQVSPADVYADVQELKATSLLLRGR</sequence>
<dbReference type="SUPFAM" id="SSF53756">
    <property type="entry name" value="UDP-Glycosyltransferase/glycogen phosphorylase"/>
    <property type="match status" value="1"/>
</dbReference>
<dbReference type="PANTHER" id="PTHR30160">
    <property type="entry name" value="TETRAACYLDISACCHARIDE 4'-KINASE-RELATED"/>
    <property type="match status" value="1"/>
</dbReference>
<evidence type="ECO:0000256" key="2">
    <source>
        <dbReference type="ARBA" id="ARBA00022679"/>
    </source>
</evidence>